<sequence>MASVGDRLGALRERHGWVDHVVRMQQHYGASHAGQQAGAITYFAFLSFFPVLALAFFTVGLLSSVLDGADDALRTAITSLFPEMIGPEQGQLQLRDFRNFSGLAGLVGLAGVLYSGLGWISALRQALTTVFEVPEDEQPGFVAGKLRDLVALTSIGLTLLVAVGVSGLVSGFSADLLGWAGLDQELSWLVQLLTVALGLAANAVLFFTMFRLLGGEHVPRGSLVSGAVLGAVVFEVLKRAAGLIIAQTQGQPAFQAFGIALVMLVWISYFSRLVLYAACWSWTSPEAREARAREAALEPVAPVQGPALPSGEDAVAFTAVGDAAAEDDAGDRTSKVKPFAAGAAAALGVVAASRRRKDET</sequence>
<dbReference type="GO" id="GO:0005886">
    <property type="term" value="C:plasma membrane"/>
    <property type="evidence" value="ECO:0007669"/>
    <property type="project" value="UniProtKB-SubCell"/>
</dbReference>
<evidence type="ECO:0000256" key="3">
    <source>
        <dbReference type="ARBA" id="ARBA00022692"/>
    </source>
</evidence>
<feature type="transmembrane region" description="Helical" evidence="6">
    <location>
        <begin position="100"/>
        <end position="120"/>
    </location>
</feature>
<dbReference type="AlphaFoldDB" id="A0A6J6SEV8"/>
<keyword evidence="5 6" id="KW-0472">Membrane</keyword>
<proteinExistence type="predicted"/>
<dbReference type="EMBL" id="CAEZYQ010000004">
    <property type="protein sequence ID" value="CAB4733456.1"/>
    <property type="molecule type" value="Genomic_DNA"/>
</dbReference>
<keyword evidence="4 6" id="KW-1133">Transmembrane helix</keyword>
<organism evidence="7">
    <name type="scientific">freshwater metagenome</name>
    <dbReference type="NCBI Taxonomy" id="449393"/>
    <lineage>
        <taxon>unclassified sequences</taxon>
        <taxon>metagenomes</taxon>
        <taxon>ecological metagenomes</taxon>
    </lineage>
</organism>
<name>A0A6J6SEV8_9ZZZZ</name>
<keyword evidence="3 6" id="KW-0812">Transmembrane</keyword>
<dbReference type="InterPro" id="IPR017039">
    <property type="entry name" value="Virul_fac_BrkB"/>
</dbReference>
<feature type="transmembrane region" description="Helical" evidence="6">
    <location>
        <begin position="257"/>
        <end position="283"/>
    </location>
</feature>
<protein>
    <submittedName>
        <fullName evidence="7">Unannotated protein</fullName>
    </submittedName>
</protein>
<feature type="transmembrane region" description="Helical" evidence="6">
    <location>
        <begin position="149"/>
        <end position="169"/>
    </location>
</feature>
<evidence type="ECO:0000313" key="7">
    <source>
        <dbReference type="EMBL" id="CAB4733456.1"/>
    </source>
</evidence>
<dbReference type="PANTHER" id="PTHR30213">
    <property type="entry name" value="INNER MEMBRANE PROTEIN YHJD"/>
    <property type="match status" value="1"/>
</dbReference>
<keyword evidence="2" id="KW-1003">Cell membrane</keyword>
<evidence type="ECO:0000256" key="6">
    <source>
        <dbReference type="SAM" id="Phobius"/>
    </source>
</evidence>
<feature type="transmembrane region" description="Helical" evidence="6">
    <location>
        <begin position="42"/>
        <end position="66"/>
    </location>
</feature>
<evidence type="ECO:0000256" key="5">
    <source>
        <dbReference type="ARBA" id="ARBA00023136"/>
    </source>
</evidence>
<comment type="subcellular location">
    <subcellularLocation>
        <location evidence="1">Cell membrane</location>
        <topology evidence="1">Multi-pass membrane protein</topology>
    </subcellularLocation>
</comment>
<feature type="transmembrane region" description="Helical" evidence="6">
    <location>
        <begin position="189"/>
        <end position="210"/>
    </location>
</feature>
<evidence type="ECO:0000256" key="4">
    <source>
        <dbReference type="ARBA" id="ARBA00022989"/>
    </source>
</evidence>
<evidence type="ECO:0000256" key="1">
    <source>
        <dbReference type="ARBA" id="ARBA00004651"/>
    </source>
</evidence>
<dbReference type="PANTHER" id="PTHR30213:SF1">
    <property type="entry name" value="INNER MEMBRANE PROTEIN YHJD"/>
    <property type="match status" value="1"/>
</dbReference>
<dbReference type="Pfam" id="PF03631">
    <property type="entry name" value="Virul_fac_BrkB"/>
    <property type="match status" value="1"/>
</dbReference>
<gene>
    <name evidence="7" type="ORF">UFOPK2761_00678</name>
</gene>
<accession>A0A6J6SEV8</accession>
<feature type="transmembrane region" description="Helical" evidence="6">
    <location>
        <begin position="222"/>
        <end position="245"/>
    </location>
</feature>
<evidence type="ECO:0000256" key="2">
    <source>
        <dbReference type="ARBA" id="ARBA00022475"/>
    </source>
</evidence>
<reference evidence="7" key="1">
    <citation type="submission" date="2020-05" db="EMBL/GenBank/DDBJ databases">
        <authorList>
            <person name="Chiriac C."/>
            <person name="Salcher M."/>
            <person name="Ghai R."/>
            <person name="Kavagutti S V."/>
        </authorList>
    </citation>
    <scope>NUCLEOTIDE SEQUENCE</scope>
</reference>